<evidence type="ECO:0000256" key="1">
    <source>
        <dbReference type="ARBA" id="ARBA00004123"/>
    </source>
</evidence>
<keyword evidence="9" id="KW-0539">Nucleus</keyword>
<feature type="region of interest" description="Disordered" evidence="10">
    <location>
        <begin position="1"/>
        <end position="29"/>
    </location>
</feature>
<evidence type="ECO:0000256" key="7">
    <source>
        <dbReference type="ARBA" id="ARBA00023015"/>
    </source>
</evidence>
<keyword evidence="6" id="KW-0832">Ubl conjugation</keyword>
<keyword evidence="7" id="KW-0805">Transcription regulation</keyword>
<name>A0AAV7DYW7_ARIFI</name>
<dbReference type="GO" id="GO:0005737">
    <property type="term" value="C:cytoplasm"/>
    <property type="evidence" value="ECO:0007669"/>
    <property type="project" value="UniProtKB-SubCell"/>
</dbReference>
<reference evidence="12 13" key="1">
    <citation type="submission" date="2021-07" db="EMBL/GenBank/DDBJ databases">
        <title>The Aristolochia fimbriata genome: insights into angiosperm evolution, floral development and chemical biosynthesis.</title>
        <authorList>
            <person name="Jiao Y."/>
        </authorList>
    </citation>
    <scope>NUCLEOTIDE SEQUENCE [LARGE SCALE GENOMIC DNA]</scope>
    <source>
        <strain evidence="12">IBCAS-2021</strain>
        <tissue evidence="12">Leaf</tissue>
    </source>
</reference>
<keyword evidence="4" id="KW-1017">Isopeptide bond</keyword>
<proteinExistence type="predicted"/>
<evidence type="ECO:0000256" key="6">
    <source>
        <dbReference type="ARBA" id="ARBA00022843"/>
    </source>
</evidence>
<evidence type="ECO:0000256" key="4">
    <source>
        <dbReference type="ARBA" id="ARBA00022499"/>
    </source>
</evidence>
<feature type="compositionally biased region" description="Basic and acidic residues" evidence="10">
    <location>
        <begin position="543"/>
        <end position="559"/>
    </location>
</feature>
<dbReference type="GO" id="GO:0006355">
    <property type="term" value="P:regulation of DNA-templated transcription"/>
    <property type="evidence" value="ECO:0007669"/>
    <property type="project" value="InterPro"/>
</dbReference>
<dbReference type="Pfam" id="PF10497">
    <property type="entry name" value="zf-4CXXC_R1"/>
    <property type="match status" value="1"/>
</dbReference>
<dbReference type="InterPro" id="IPR018866">
    <property type="entry name" value="Znf-4CXXC_R1"/>
</dbReference>
<comment type="caution">
    <text evidence="12">The sequence shown here is derived from an EMBL/GenBank/DDBJ whole genome shotgun (WGS) entry which is preliminary data.</text>
</comment>
<organism evidence="12 13">
    <name type="scientific">Aristolochia fimbriata</name>
    <name type="common">White veined hardy Dutchman's pipe vine</name>
    <dbReference type="NCBI Taxonomy" id="158543"/>
    <lineage>
        <taxon>Eukaryota</taxon>
        <taxon>Viridiplantae</taxon>
        <taxon>Streptophyta</taxon>
        <taxon>Embryophyta</taxon>
        <taxon>Tracheophyta</taxon>
        <taxon>Spermatophyta</taxon>
        <taxon>Magnoliopsida</taxon>
        <taxon>Magnoliidae</taxon>
        <taxon>Piperales</taxon>
        <taxon>Aristolochiaceae</taxon>
        <taxon>Aristolochia</taxon>
    </lineage>
</organism>
<feature type="domain" description="Zinc-finger" evidence="11">
    <location>
        <begin position="166"/>
        <end position="262"/>
    </location>
</feature>
<protein>
    <recommendedName>
        <fullName evidence="11">Zinc-finger domain-containing protein</fullName>
    </recommendedName>
</protein>
<dbReference type="EMBL" id="JAINDJ010000008">
    <property type="protein sequence ID" value="KAG9440771.1"/>
    <property type="molecule type" value="Genomic_DNA"/>
</dbReference>
<dbReference type="GO" id="GO:0005634">
    <property type="term" value="C:nucleus"/>
    <property type="evidence" value="ECO:0007669"/>
    <property type="project" value="UniProtKB-SubCell"/>
</dbReference>
<feature type="region of interest" description="Disordered" evidence="10">
    <location>
        <begin position="385"/>
        <end position="588"/>
    </location>
</feature>
<evidence type="ECO:0000256" key="3">
    <source>
        <dbReference type="ARBA" id="ARBA00022490"/>
    </source>
</evidence>
<dbReference type="Proteomes" id="UP000825729">
    <property type="component" value="Unassembled WGS sequence"/>
</dbReference>
<evidence type="ECO:0000259" key="11">
    <source>
        <dbReference type="Pfam" id="PF10497"/>
    </source>
</evidence>
<keyword evidence="8" id="KW-0804">Transcription</keyword>
<evidence type="ECO:0000256" key="9">
    <source>
        <dbReference type="ARBA" id="ARBA00023242"/>
    </source>
</evidence>
<feature type="region of interest" description="Disordered" evidence="10">
    <location>
        <begin position="66"/>
        <end position="102"/>
    </location>
</feature>
<evidence type="ECO:0000256" key="2">
    <source>
        <dbReference type="ARBA" id="ARBA00004496"/>
    </source>
</evidence>
<evidence type="ECO:0000313" key="12">
    <source>
        <dbReference type="EMBL" id="KAG9440771.1"/>
    </source>
</evidence>
<gene>
    <name evidence="12" type="ORF">H6P81_020936</name>
</gene>
<evidence type="ECO:0000256" key="10">
    <source>
        <dbReference type="SAM" id="MobiDB-lite"/>
    </source>
</evidence>
<evidence type="ECO:0000256" key="8">
    <source>
        <dbReference type="ARBA" id="ARBA00023163"/>
    </source>
</evidence>
<dbReference type="InterPro" id="IPR040221">
    <property type="entry name" value="CDCA7/CDA7L"/>
</dbReference>
<dbReference type="PANTHER" id="PTHR31169:SF23">
    <property type="entry name" value="OS03G0572250 PROTEIN"/>
    <property type="match status" value="1"/>
</dbReference>
<keyword evidence="5" id="KW-0597">Phosphoprotein</keyword>
<dbReference type="AlphaFoldDB" id="A0AAV7DYW7"/>
<feature type="compositionally biased region" description="Acidic residues" evidence="10">
    <location>
        <begin position="473"/>
        <end position="486"/>
    </location>
</feature>
<evidence type="ECO:0000313" key="13">
    <source>
        <dbReference type="Proteomes" id="UP000825729"/>
    </source>
</evidence>
<evidence type="ECO:0000256" key="5">
    <source>
        <dbReference type="ARBA" id="ARBA00022553"/>
    </source>
</evidence>
<sequence>MVALSKRARRTIESPATPRVCEGSSPSHNVGCQTTGYEQLRDERIKDNLERMHKLGILDLSRQLKSEGQCRKRVHRNQNENRSPRVLSPAGPARRSSRLQNLTPVSYVEVGVRGRAQELTEDGKDLLREDQRPEIYTEEHDKQLGTCEATWDMFKDGYDSTGKRIYDPVKGKTCHQCRQKTLGHRTHCSKCGIVQGQFCGDCLYMRYGEHVLEAKQNPNWICPVCRGICNCSLCRIKKGWAPTGPLYKKILNLGFKSVAHYLIQTRRSEMTPVEPVSAKRSLPFGATDASSRQGKFTTKENDGCSKATFEDKKDERCEGEVPNMEDKRDGVAQIADFECHSEVRRKDERYDGEFHSKVEKCDGGDCTTYEKSAGDKKVMNIVQSTPTMKLENGGKANQELRSSNEKYDGDDRSSEETCNEEVHGKGIKKDGVDYSSFKKITGDKKSQNEVQGTVMITGETEDELKQEFPSSNEESDVEDQSEDDKNDDGNCGLCERSTGDKKVPKVDQGTSIITMVIPVESEEKPEGEAVQSSDEKSEEEVQIIEKEHEGEHCISHDKVQNQGEDTPESEEKVGGRNKKGHPKAIMGSIPTAKKRAADRLLFTADCIAGRLRKRACRR</sequence>
<accession>A0AAV7DYW7</accession>
<comment type="subcellular location">
    <subcellularLocation>
        <location evidence="2">Cytoplasm</location>
    </subcellularLocation>
    <subcellularLocation>
        <location evidence="1">Nucleus</location>
    </subcellularLocation>
</comment>
<feature type="compositionally biased region" description="Basic and acidic residues" evidence="10">
    <location>
        <begin position="402"/>
        <end position="432"/>
    </location>
</feature>
<dbReference type="PANTHER" id="PTHR31169">
    <property type="entry name" value="OS05G0300700 PROTEIN"/>
    <property type="match status" value="1"/>
</dbReference>
<keyword evidence="3" id="KW-0963">Cytoplasm</keyword>
<keyword evidence="13" id="KW-1185">Reference proteome</keyword>